<evidence type="ECO:0000313" key="1">
    <source>
        <dbReference type="EMBL" id="GAU37037.1"/>
    </source>
</evidence>
<accession>A0A2Z6P3T5</accession>
<dbReference type="AlphaFoldDB" id="A0A2Z6P3T5"/>
<organism evidence="1 2">
    <name type="scientific">Trifolium subterraneum</name>
    <name type="common">Subterranean clover</name>
    <dbReference type="NCBI Taxonomy" id="3900"/>
    <lineage>
        <taxon>Eukaryota</taxon>
        <taxon>Viridiplantae</taxon>
        <taxon>Streptophyta</taxon>
        <taxon>Embryophyta</taxon>
        <taxon>Tracheophyta</taxon>
        <taxon>Spermatophyta</taxon>
        <taxon>Magnoliopsida</taxon>
        <taxon>eudicotyledons</taxon>
        <taxon>Gunneridae</taxon>
        <taxon>Pentapetalae</taxon>
        <taxon>rosids</taxon>
        <taxon>fabids</taxon>
        <taxon>Fabales</taxon>
        <taxon>Fabaceae</taxon>
        <taxon>Papilionoideae</taxon>
        <taxon>50 kb inversion clade</taxon>
        <taxon>NPAAA clade</taxon>
        <taxon>Hologalegina</taxon>
        <taxon>IRL clade</taxon>
        <taxon>Trifolieae</taxon>
        <taxon>Trifolium</taxon>
    </lineage>
</organism>
<proteinExistence type="predicted"/>
<dbReference type="OrthoDB" id="10585325at2759"/>
<protein>
    <submittedName>
        <fullName evidence="1">Uncharacterized protein</fullName>
    </submittedName>
</protein>
<evidence type="ECO:0000313" key="2">
    <source>
        <dbReference type="Proteomes" id="UP000242715"/>
    </source>
</evidence>
<name>A0A2Z6P3T5_TRISU</name>
<dbReference type="Proteomes" id="UP000242715">
    <property type="component" value="Unassembled WGS sequence"/>
</dbReference>
<keyword evidence="2" id="KW-1185">Reference proteome</keyword>
<reference evidence="2" key="1">
    <citation type="journal article" date="2017" name="Front. Plant Sci.">
        <title>Climate Clever Clovers: New Paradigm to Reduce the Environmental Footprint of Ruminants by Breeding Low Methanogenic Forages Utilizing Haplotype Variation.</title>
        <authorList>
            <person name="Kaur P."/>
            <person name="Appels R."/>
            <person name="Bayer P.E."/>
            <person name="Keeble-Gagnere G."/>
            <person name="Wang J."/>
            <person name="Hirakawa H."/>
            <person name="Shirasawa K."/>
            <person name="Vercoe P."/>
            <person name="Stefanova K."/>
            <person name="Durmic Z."/>
            <person name="Nichols P."/>
            <person name="Revell C."/>
            <person name="Isobe S.N."/>
            <person name="Edwards D."/>
            <person name="Erskine W."/>
        </authorList>
    </citation>
    <scope>NUCLEOTIDE SEQUENCE [LARGE SCALE GENOMIC DNA]</scope>
    <source>
        <strain evidence="2">cv. Daliak</strain>
    </source>
</reference>
<sequence>MVVDSYEEEGTALIRQKRNMGKTSGTSQVQVALVVDKSDKNGVATKGIEAENQSLAKDKEKAVEVIETSVDDKARIGESVLEILELVAPKKLMNFELKWSTEVLDLKQALPEVEEEETPVGVVNTVVLGKSPTVAINNTRKYFCRDGIDKEVEGCAQLGRIQSIDMLHHANPVFKYVSDPQNLTTLESRVMKIKLVPNKLVMPSGRILI</sequence>
<dbReference type="EMBL" id="DF973650">
    <property type="protein sequence ID" value="GAU37037.1"/>
    <property type="molecule type" value="Genomic_DNA"/>
</dbReference>
<gene>
    <name evidence="1" type="ORF">TSUD_207430</name>
</gene>